<evidence type="ECO:0000313" key="2">
    <source>
        <dbReference type="EMBL" id="ADL03381.1"/>
    </source>
</evidence>
<name>D9R5H5_LACSW</name>
<feature type="region of interest" description="Disordered" evidence="1">
    <location>
        <begin position="25"/>
        <end position="48"/>
    </location>
</feature>
<organism evidence="2 3">
    <name type="scientific">Lacrimispora saccharolytica (strain ATCC 35040 / DSM 2544 / NRCC 2533 / WM1)</name>
    <name type="common">Clostridium saccharolyticum</name>
    <dbReference type="NCBI Taxonomy" id="610130"/>
    <lineage>
        <taxon>Bacteria</taxon>
        <taxon>Bacillati</taxon>
        <taxon>Bacillota</taxon>
        <taxon>Clostridia</taxon>
        <taxon>Lachnospirales</taxon>
        <taxon>Lachnospiraceae</taxon>
        <taxon>Lacrimispora</taxon>
    </lineage>
</organism>
<dbReference type="HOGENOM" id="CLU_3151526_0_0_9"/>
<gene>
    <name evidence="2" type="ordered locus">Closa_0756</name>
</gene>
<proteinExistence type="predicted"/>
<accession>D9R5H5</accession>
<dbReference type="RefSeq" id="WP_013271476.1">
    <property type="nucleotide sequence ID" value="NC_014376.1"/>
</dbReference>
<dbReference type="KEGG" id="csh:Closa_0756"/>
<sequence>MTDKDKKHVELNNAVEERAVHYTVQSSETKNKDIAYMTGKNTKNDKKE</sequence>
<keyword evidence="3" id="KW-1185">Reference proteome</keyword>
<dbReference type="EMBL" id="CP002109">
    <property type="protein sequence ID" value="ADL03381.1"/>
    <property type="molecule type" value="Genomic_DNA"/>
</dbReference>
<evidence type="ECO:0000313" key="3">
    <source>
        <dbReference type="Proteomes" id="UP000001662"/>
    </source>
</evidence>
<dbReference type="PaxDb" id="610130-Closa_0756"/>
<dbReference type="eggNOG" id="ENOG502ZH1V">
    <property type="taxonomic scope" value="Bacteria"/>
</dbReference>
<evidence type="ECO:0000256" key="1">
    <source>
        <dbReference type="SAM" id="MobiDB-lite"/>
    </source>
</evidence>
<dbReference type="STRING" id="610130.Closa_0756"/>
<dbReference type="AlphaFoldDB" id="D9R5H5"/>
<dbReference type="Proteomes" id="UP000001662">
    <property type="component" value="Chromosome"/>
</dbReference>
<reference evidence="2" key="1">
    <citation type="submission" date="2010-07" db="EMBL/GenBank/DDBJ databases">
        <title>Complete sequence of Clostridium saccharolyticum WM1.</title>
        <authorList>
            <consortium name="US DOE Joint Genome Institute"/>
            <person name="Lucas S."/>
            <person name="Copeland A."/>
            <person name="Lapidus A."/>
            <person name="Cheng J.-F."/>
            <person name="Bruce D."/>
            <person name="Goodwin L."/>
            <person name="Pitluck S."/>
            <person name="Chertkov O."/>
            <person name="Detter J.C."/>
            <person name="Han C."/>
            <person name="Tapia R."/>
            <person name="Land M."/>
            <person name="Hauser L."/>
            <person name="Chang Y.-J."/>
            <person name="Jeffries C."/>
            <person name="Kyrpides N."/>
            <person name="Ivanova N."/>
            <person name="Mikhailova N."/>
            <person name="Mouttaki H."/>
            <person name="Lin L."/>
            <person name="Zhou J."/>
            <person name="Hemme C.L."/>
            <person name="Woyke T."/>
        </authorList>
    </citation>
    <scope>NUCLEOTIDE SEQUENCE [LARGE SCALE GENOMIC DNA]</scope>
    <source>
        <strain evidence="2">WM1</strain>
    </source>
</reference>
<protein>
    <submittedName>
        <fullName evidence="2">Uncharacterized protein</fullName>
    </submittedName>
</protein>